<gene>
    <name evidence="1" type="ORF">SAMN05192565_10244</name>
</gene>
<evidence type="ECO:0000313" key="2">
    <source>
        <dbReference type="Proteomes" id="UP000199229"/>
    </source>
</evidence>
<protein>
    <submittedName>
        <fullName evidence="1">Uncharacterized protein</fullName>
    </submittedName>
</protein>
<dbReference type="OrthoDB" id="7998953at2"/>
<dbReference type="STRING" id="582675.SAMN05192565_10244"/>
<dbReference type="Proteomes" id="UP000199229">
    <property type="component" value="Unassembled WGS sequence"/>
</dbReference>
<organism evidence="1 2">
    <name type="scientific">Methylobacterium gossipiicola</name>
    <dbReference type="NCBI Taxonomy" id="582675"/>
    <lineage>
        <taxon>Bacteria</taxon>
        <taxon>Pseudomonadati</taxon>
        <taxon>Pseudomonadota</taxon>
        <taxon>Alphaproteobacteria</taxon>
        <taxon>Hyphomicrobiales</taxon>
        <taxon>Methylobacteriaceae</taxon>
        <taxon>Methylobacterium</taxon>
    </lineage>
</organism>
<proteinExistence type="predicted"/>
<reference evidence="2" key="1">
    <citation type="submission" date="2016-10" db="EMBL/GenBank/DDBJ databases">
        <authorList>
            <person name="Varghese N."/>
            <person name="Submissions S."/>
        </authorList>
    </citation>
    <scope>NUCLEOTIDE SEQUENCE [LARGE SCALE GENOMIC DNA]</scope>
    <source>
        <strain evidence="2">Gh-105</strain>
    </source>
</reference>
<name>A0A1I2R4K6_9HYPH</name>
<dbReference type="RefSeq" id="WP_091968373.1">
    <property type="nucleotide sequence ID" value="NZ_FOPM01000002.1"/>
</dbReference>
<sequence>MTEAEIRKVANEVLRETLGAHGFEQADVRPAPDFDGEPALYVTAHFKPQAGVTSGEASTRALSSLRRSLLDAGEERFPYIWYDYPDDEVLGDDPVNTLPDRL</sequence>
<keyword evidence="2" id="KW-1185">Reference proteome</keyword>
<dbReference type="AlphaFoldDB" id="A0A1I2R4K6"/>
<dbReference type="EMBL" id="FOPM01000002">
    <property type="protein sequence ID" value="SFG34983.1"/>
    <property type="molecule type" value="Genomic_DNA"/>
</dbReference>
<evidence type="ECO:0000313" key="1">
    <source>
        <dbReference type="EMBL" id="SFG34983.1"/>
    </source>
</evidence>
<accession>A0A1I2R4K6</accession>